<organism evidence="1 2">
    <name type="scientific">Streptomyces spororaveus</name>
    <dbReference type="NCBI Taxonomy" id="284039"/>
    <lineage>
        <taxon>Bacteria</taxon>
        <taxon>Bacillati</taxon>
        <taxon>Actinomycetota</taxon>
        <taxon>Actinomycetes</taxon>
        <taxon>Kitasatosporales</taxon>
        <taxon>Streptomycetaceae</taxon>
        <taxon>Streptomyces</taxon>
    </lineage>
</organism>
<dbReference type="Proteomes" id="UP000608522">
    <property type="component" value="Unassembled WGS sequence"/>
</dbReference>
<gene>
    <name evidence="1" type="ORF">Sspor_00810</name>
</gene>
<evidence type="ECO:0000313" key="1">
    <source>
        <dbReference type="EMBL" id="GHI74520.1"/>
    </source>
</evidence>
<reference evidence="2" key="1">
    <citation type="submission" date="2023-07" db="EMBL/GenBank/DDBJ databases">
        <title>Whole genome shotgun sequence of Streptomyces spororaveus NBRC 15456.</title>
        <authorList>
            <person name="Komaki H."/>
            <person name="Tamura T."/>
        </authorList>
    </citation>
    <scope>NUCLEOTIDE SEQUENCE [LARGE SCALE GENOMIC DNA]</scope>
    <source>
        <strain evidence="2">NBRC 15456</strain>
    </source>
</reference>
<accession>A0ABQ3T3C7</accession>
<sequence>MVADMKFEDGTHVRLRAPEQHGAAAVGLLPGLGAHRLAVRIEAEPRQVADGVNHLSLSGEVRAAEGIGWIGSVLPTLVPLRTKATSMAVDLVVPVTSAQLLALEEHRAGGDLAVLLDLQGTLPQSTAHPAVGLQETYRVAASTWERQLESVGLTASFTVTVPLPMAHGPIRQAAEHLCTADRQITAGEYTDAIRETRLALTSMRKLGVWPSGGAKKRDDQDQADRYGILLDRITDQAAATPR</sequence>
<proteinExistence type="predicted"/>
<protein>
    <submittedName>
        <fullName evidence="1">Uncharacterized protein</fullName>
    </submittedName>
</protein>
<name>A0ABQ3T3C7_9ACTN</name>
<dbReference type="EMBL" id="BNED01000002">
    <property type="protein sequence ID" value="GHI74520.1"/>
    <property type="molecule type" value="Genomic_DNA"/>
</dbReference>
<comment type="caution">
    <text evidence="1">The sequence shown here is derived from an EMBL/GenBank/DDBJ whole genome shotgun (WGS) entry which is preliminary data.</text>
</comment>
<keyword evidence="2" id="KW-1185">Reference proteome</keyword>
<evidence type="ECO:0000313" key="2">
    <source>
        <dbReference type="Proteomes" id="UP000608522"/>
    </source>
</evidence>